<comment type="caution">
    <text evidence="2">The sequence shown here is derived from an EMBL/GenBank/DDBJ whole genome shotgun (WGS) entry which is preliminary data.</text>
</comment>
<name>A0ABN8EF38_9GAMM</name>
<gene>
    <name evidence="2" type="ORF">SIN8267_01126</name>
</gene>
<dbReference type="RefSeq" id="WP_237443688.1">
    <property type="nucleotide sequence ID" value="NZ_CAKLPX010000001.1"/>
</dbReference>
<dbReference type="Proteomes" id="UP000838100">
    <property type="component" value="Unassembled WGS sequence"/>
</dbReference>
<protein>
    <recommendedName>
        <fullName evidence="4">Cytochrome c family protein</fullName>
    </recommendedName>
</protein>
<sequence length="502" mass="55176">MKNNINRSLGILVMIMFGYSMPANSTDCASMLITDPTSNQFLTSNNIFTPSDQDTMNCYAWQMFISLNWPVDSRWPVNSEAAGEPDRTHTIASWGVPDASTGLASTPTVWESFKVTSDIFLAKAKKPTPWGVIAGDNSGCTPLNGSASITNKTVKHLVLSSKNSAPHHRAPRHHNTSNASVSDEIMQATGGWLTDQSSNLVYYERSVGKAEFDYIMQNQLYNADKQYALATNALGNNPSGFILPEGELYRGNDPGKIQQQEDLGSFELKAAWRILTGQKTLYPRYLTTLAYLTDPETKKCSEQIIGLVGLHIIHKTPSFPDFVWTTFEHIDNVPDANQPTPAKGYAFNNPHCDNRQCPPNKARISCQGSQCNPLFPMTIPVQVTREQPATPAIQQLNSDVQSMIRQKTGGKSVFQYYQFINVLWDASPNINSSNSGPAATIPIRFGTFTSQSALTVANTTLETYAQQDSCNDCHQNATIAGSNTIPANFSFIFDDASSPRSP</sequence>
<proteinExistence type="predicted"/>
<dbReference type="EMBL" id="CAKLPX010000001">
    <property type="protein sequence ID" value="CAH0991025.1"/>
    <property type="molecule type" value="Genomic_DNA"/>
</dbReference>
<reference evidence="2" key="1">
    <citation type="submission" date="2021-12" db="EMBL/GenBank/DDBJ databases">
        <authorList>
            <person name="Rodrigo-Torres L."/>
            <person name="Arahal R. D."/>
            <person name="Lucena T."/>
        </authorList>
    </citation>
    <scope>NUCLEOTIDE SEQUENCE</scope>
    <source>
        <strain evidence="2">CECT 8267</strain>
    </source>
</reference>
<evidence type="ECO:0008006" key="4">
    <source>
        <dbReference type="Google" id="ProtNLM"/>
    </source>
</evidence>
<evidence type="ECO:0000313" key="3">
    <source>
        <dbReference type="Proteomes" id="UP000838100"/>
    </source>
</evidence>
<organism evidence="2 3">
    <name type="scientific">Sinobacterium norvegicum</name>
    <dbReference type="NCBI Taxonomy" id="1641715"/>
    <lineage>
        <taxon>Bacteria</taxon>
        <taxon>Pseudomonadati</taxon>
        <taxon>Pseudomonadota</taxon>
        <taxon>Gammaproteobacteria</taxon>
        <taxon>Cellvibrionales</taxon>
        <taxon>Spongiibacteraceae</taxon>
        <taxon>Sinobacterium</taxon>
    </lineage>
</organism>
<evidence type="ECO:0000313" key="2">
    <source>
        <dbReference type="EMBL" id="CAH0991025.1"/>
    </source>
</evidence>
<keyword evidence="1" id="KW-0732">Signal</keyword>
<evidence type="ECO:0000256" key="1">
    <source>
        <dbReference type="SAM" id="SignalP"/>
    </source>
</evidence>
<accession>A0ABN8EF38</accession>
<keyword evidence="3" id="KW-1185">Reference proteome</keyword>
<feature type="chain" id="PRO_5046572723" description="Cytochrome c family protein" evidence="1">
    <location>
        <begin position="26"/>
        <end position="502"/>
    </location>
</feature>
<feature type="signal peptide" evidence="1">
    <location>
        <begin position="1"/>
        <end position="25"/>
    </location>
</feature>